<name>A0A1G7YJB2_9BACT</name>
<dbReference type="GO" id="GO:0005886">
    <property type="term" value="C:plasma membrane"/>
    <property type="evidence" value="ECO:0007669"/>
    <property type="project" value="TreeGrafter"/>
</dbReference>
<dbReference type="PANTHER" id="PTHR42903:SF1">
    <property type="entry name" value="INNER MEMBRANE PROTEIN YCCF"/>
    <property type="match status" value="1"/>
</dbReference>
<dbReference type="InterPro" id="IPR031308">
    <property type="entry name" value="UCP028777"/>
</dbReference>
<keyword evidence="1" id="KW-0812">Transmembrane</keyword>
<dbReference type="RefSeq" id="WP_090157140.1">
    <property type="nucleotide sequence ID" value="NZ_FNAN01000026.1"/>
</dbReference>
<feature type="domain" description="Inner membrane component" evidence="2">
    <location>
        <begin position="4"/>
        <end position="54"/>
    </location>
</feature>
<protein>
    <submittedName>
        <fullName evidence="3">Uncharacterized membrane protein YccF, DUF307 family</fullName>
    </submittedName>
</protein>
<dbReference type="PIRSF" id="PIRSF028777">
    <property type="entry name" value="UCP028777"/>
    <property type="match status" value="1"/>
</dbReference>
<dbReference type="AlphaFoldDB" id="A0A1G7YJB2"/>
<dbReference type="STRING" id="659014.SAMN04487996_12647"/>
<keyword evidence="4" id="KW-1185">Reference proteome</keyword>
<evidence type="ECO:0000313" key="4">
    <source>
        <dbReference type="Proteomes" id="UP000198748"/>
    </source>
</evidence>
<sequence>MNLIGNIIWLIFGGFVVFIEYMAAGLALCLTIVGIPFGIQCFKIGIMTLFPFGQHVREVPGDSGCLSTVFNIIWIFLGGIWIALTHLVFGILLAITIIGLPFAKQHFKLMSLSFAPFGKEIYS</sequence>
<reference evidence="4" key="1">
    <citation type="submission" date="2016-10" db="EMBL/GenBank/DDBJ databases">
        <authorList>
            <person name="Varghese N."/>
            <person name="Submissions S."/>
        </authorList>
    </citation>
    <scope>NUCLEOTIDE SEQUENCE [LARGE SCALE GENOMIC DNA]</scope>
    <source>
        <strain evidence="4">DSM 25329</strain>
    </source>
</reference>
<dbReference type="OrthoDB" id="9790567at2"/>
<feature type="transmembrane region" description="Helical" evidence="1">
    <location>
        <begin position="6"/>
        <end position="23"/>
    </location>
</feature>
<proteinExistence type="predicted"/>
<accession>A0A1G7YJB2</accession>
<feature type="domain" description="Inner membrane component" evidence="2">
    <location>
        <begin position="69"/>
        <end position="119"/>
    </location>
</feature>
<dbReference type="PANTHER" id="PTHR42903">
    <property type="entry name" value="INNER MEMBRANE PROTEIN YCCF"/>
    <property type="match status" value="1"/>
</dbReference>
<dbReference type="InterPro" id="IPR052937">
    <property type="entry name" value="Inner_membrane_protein"/>
</dbReference>
<gene>
    <name evidence="3" type="ORF">SAMN04487996_12647</name>
</gene>
<dbReference type="Pfam" id="PF03733">
    <property type="entry name" value="YccF"/>
    <property type="match status" value="2"/>
</dbReference>
<feature type="transmembrane region" description="Helical" evidence="1">
    <location>
        <begin position="72"/>
        <end position="103"/>
    </location>
</feature>
<keyword evidence="1" id="KW-0472">Membrane</keyword>
<evidence type="ECO:0000256" key="1">
    <source>
        <dbReference type="SAM" id="Phobius"/>
    </source>
</evidence>
<organism evidence="3 4">
    <name type="scientific">Dyadobacter soli</name>
    <dbReference type="NCBI Taxonomy" id="659014"/>
    <lineage>
        <taxon>Bacteria</taxon>
        <taxon>Pseudomonadati</taxon>
        <taxon>Bacteroidota</taxon>
        <taxon>Cytophagia</taxon>
        <taxon>Cytophagales</taxon>
        <taxon>Spirosomataceae</taxon>
        <taxon>Dyadobacter</taxon>
    </lineage>
</organism>
<dbReference type="InterPro" id="IPR005185">
    <property type="entry name" value="YccF"/>
</dbReference>
<keyword evidence="1" id="KW-1133">Transmembrane helix</keyword>
<dbReference type="Proteomes" id="UP000198748">
    <property type="component" value="Unassembled WGS sequence"/>
</dbReference>
<dbReference type="NCBIfam" id="NF008740">
    <property type="entry name" value="PRK11770.1-2"/>
    <property type="match status" value="1"/>
</dbReference>
<evidence type="ECO:0000259" key="2">
    <source>
        <dbReference type="Pfam" id="PF03733"/>
    </source>
</evidence>
<dbReference type="EMBL" id="FNAN01000026">
    <property type="protein sequence ID" value="SDG96668.1"/>
    <property type="molecule type" value="Genomic_DNA"/>
</dbReference>
<evidence type="ECO:0000313" key="3">
    <source>
        <dbReference type="EMBL" id="SDG96668.1"/>
    </source>
</evidence>